<dbReference type="Pfam" id="PF00488">
    <property type="entry name" value="MutS_V"/>
    <property type="match status" value="1"/>
</dbReference>
<dbReference type="AlphaFoldDB" id="A0A8I0GW75"/>
<dbReference type="GO" id="GO:0005524">
    <property type="term" value="F:ATP binding"/>
    <property type="evidence" value="ECO:0007669"/>
    <property type="project" value="UniProtKB-KW"/>
</dbReference>
<keyword evidence="3" id="KW-0238">DNA-binding</keyword>
<evidence type="ECO:0000313" key="6">
    <source>
        <dbReference type="Proteomes" id="UP000653002"/>
    </source>
</evidence>
<dbReference type="GO" id="GO:0140664">
    <property type="term" value="F:ATP-dependent DNA damage sensor activity"/>
    <property type="evidence" value="ECO:0007669"/>
    <property type="project" value="InterPro"/>
</dbReference>
<dbReference type="GO" id="GO:0006298">
    <property type="term" value="P:mismatch repair"/>
    <property type="evidence" value="ECO:0007669"/>
    <property type="project" value="InterPro"/>
</dbReference>
<keyword evidence="1" id="KW-0547">Nucleotide-binding</keyword>
<evidence type="ECO:0000256" key="2">
    <source>
        <dbReference type="ARBA" id="ARBA00022840"/>
    </source>
</evidence>
<reference evidence="5" key="1">
    <citation type="submission" date="2020-01" db="EMBL/GenBank/DDBJ databases">
        <authorList>
            <person name="Richard D."/>
        </authorList>
    </citation>
    <scope>NUCLEOTIDE SEQUENCE</scope>
    <source>
        <strain evidence="5">JP541</strain>
    </source>
</reference>
<comment type="caution">
    <text evidence="5">The sequence shown here is derived from an EMBL/GenBank/DDBJ whole genome shotgun (WGS) entry which is preliminary data.</text>
</comment>
<evidence type="ECO:0000259" key="4">
    <source>
        <dbReference type="SMART" id="SM00534"/>
    </source>
</evidence>
<evidence type="ECO:0000313" key="5">
    <source>
        <dbReference type="EMBL" id="MBD4335434.1"/>
    </source>
</evidence>
<dbReference type="PANTHER" id="PTHR11361">
    <property type="entry name" value="DNA MISMATCH REPAIR PROTEIN MUTS FAMILY MEMBER"/>
    <property type="match status" value="1"/>
</dbReference>
<dbReference type="SMART" id="SM00534">
    <property type="entry name" value="MUTSac"/>
    <property type="match status" value="1"/>
</dbReference>
<name>A0A8I0GW75_XANCI</name>
<protein>
    <submittedName>
        <fullName evidence="5">DNA mismatch repair protein MutS</fullName>
    </submittedName>
</protein>
<accession>A0A8I0GW75</accession>
<dbReference type="GO" id="GO:0005829">
    <property type="term" value="C:cytosol"/>
    <property type="evidence" value="ECO:0007669"/>
    <property type="project" value="TreeGrafter"/>
</dbReference>
<dbReference type="Gene3D" id="3.40.50.300">
    <property type="entry name" value="P-loop containing nucleotide triphosphate hydrolases"/>
    <property type="match status" value="1"/>
</dbReference>
<dbReference type="PANTHER" id="PTHR11361:SF34">
    <property type="entry name" value="DNA MISMATCH REPAIR PROTEIN MSH1, MITOCHONDRIAL"/>
    <property type="match status" value="1"/>
</dbReference>
<dbReference type="InterPro" id="IPR000432">
    <property type="entry name" value="DNA_mismatch_repair_MutS_C"/>
</dbReference>
<sequence>IVNGRHPVVERTIQEDFVPNDVLLDDGENRLLIITGPNMAGKSTYMRQVALIVLMAHIGAFVPASEAEISLVDRIFTRVGA</sequence>
<dbReference type="InterPro" id="IPR027417">
    <property type="entry name" value="P-loop_NTPase"/>
</dbReference>
<feature type="non-terminal residue" evidence="5">
    <location>
        <position position="1"/>
    </location>
</feature>
<keyword evidence="2" id="KW-0067">ATP-binding</keyword>
<dbReference type="EMBL" id="JAABFR010000188">
    <property type="protein sequence ID" value="MBD4335434.1"/>
    <property type="molecule type" value="Genomic_DNA"/>
</dbReference>
<dbReference type="SUPFAM" id="SSF52540">
    <property type="entry name" value="P-loop containing nucleoside triphosphate hydrolases"/>
    <property type="match status" value="1"/>
</dbReference>
<proteinExistence type="predicted"/>
<organism evidence="5 6">
    <name type="scientific">Xanthomonas citri pv. citri</name>
    <dbReference type="NCBI Taxonomy" id="611301"/>
    <lineage>
        <taxon>Bacteria</taxon>
        <taxon>Pseudomonadati</taxon>
        <taxon>Pseudomonadota</taxon>
        <taxon>Gammaproteobacteria</taxon>
        <taxon>Lysobacterales</taxon>
        <taxon>Lysobacteraceae</taxon>
        <taxon>Xanthomonas</taxon>
    </lineage>
</organism>
<evidence type="ECO:0000256" key="1">
    <source>
        <dbReference type="ARBA" id="ARBA00022741"/>
    </source>
</evidence>
<dbReference type="GO" id="GO:0030983">
    <property type="term" value="F:mismatched DNA binding"/>
    <property type="evidence" value="ECO:0007669"/>
    <property type="project" value="InterPro"/>
</dbReference>
<evidence type="ECO:0000256" key="3">
    <source>
        <dbReference type="ARBA" id="ARBA00023125"/>
    </source>
</evidence>
<feature type="domain" description="DNA mismatch repair proteins mutS family" evidence="4">
    <location>
        <begin position="29"/>
        <end position="81"/>
    </location>
</feature>
<gene>
    <name evidence="5" type="ORF">GUH15_04950</name>
</gene>
<dbReference type="Proteomes" id="UP000653002">
    <property type="component" value="Unassembled WGS sequence"/>
</dbReference>
<dbReference type="InterPro" id="IPR045076">
    <property type="entry name" value="MutS"/>
</dbReference>
<feature type="non-terminal residue" evidence="5">
    <location>
        <position position="81"/>
    </location>
</feature>